<organism evidence="2 3">
    <name type="scientific">Limimaricola pyoseonensis</name>
    <dbReference type="NCBI Taxonomy" id="521013"/>
    <lineage>
        <taxon>Bacteria</taxon>
        <taxon>Pseudomonadati</taxon>
        <taxon>Pseudomonadota</taxon>
        <taxon>Alphaproteobacteria</taxon>
        <taxon>Rhodobacterales</taxon>
        <taxon>Paracoccaceae</taxon>
        <taxon>Limimaricola</taxon>
    </lineage>
</organism>
<keyword evidence="1" id="KW-0472">Membrane</keyword>
<dbReference type="STRING" id="521013.SAMN04488567_1902"/>
<feature type="transmembrane region" description="Helical" evidence="1">
    <location>
        <begin position="66"/>
        <end position="83"/>
    </location>
</feature>
<dbReference type="InterPro" id="IPR046682">
    <property type="entry name" value="DUF6552"/>
</dbReference>
<sequence length="84" mass="8807">MAFDVAPGPALRRDRIAFAVKWVASVVQIAGYAATAFGVTPLNLYLFIGGVIGWFAVGAMWQDRAIMLIHVVALGSMLAGLASG</sequence>
<protein>
    <recommendedName>
        <fullName evidence="4">Ubiquinone biosynthesis methyltransferase UbiE</fullName>
    </recommendedName>
</protein>
<accession>A0A1G7DED0</accession>
<evidence type="ECO:0000313" key="2">
    <source>
        <dbReference type="EMBL" id="SDE49863.1"/>
    </source>
</evidence>
<dbReference type="AlphaFoldDB" id="A0A1G7DED0"/>
<feature type="transmembrane region" description="Helical" evidence="1">
    <location>
        <begin position="44"/>
        <end position="61"/>
    </location>
</feature>
<dbReference type="Pfam" id="PF20189">
    <property type="entry name" value="DUF6552"/>
    <property type="match status" value="1"/>
</dbReference>
<keyword evidence="1" id="KW-1133">Transmembrane helix</keyword>
<evidence type="ECO:0000256" key="1">
    <source>
        <dbReference type="SAM" id="Phobius"/>
    </source>
</evidence>
<dbReference type="EMBL" id="FNAT01000002">
    <property type="protein sequence ID" value="SDE49863.1"/>
    <property type="molecule type" value="Genomic_DNA"/>
</dbReference>
<evidence type="ECO:0008006" key="4">
    <source>
        <dbReference type="Google" id="ProtNLM"/>
    </source>
</evidence>
<keyword evidence="3" id="KW-1185">Reference proteome</keyword>
<dbReference type="RefSeq" id="WP_090111320.1">
    <property type="nucleotide sequence ID" value="NZ_FNAT01000002.1"/>
</dbReference>
<name>A0A1G7DED0_9RHOB</name>
<proteinExistence type="predicted"/>
<keyword evidence="1" id="KW-0812">Transmembrane</keyword>
<dbReference type="Proteomes" id="UP000198922">
    <property type="component" value="Unassembled WGS sequence"/>
</dbReference>
<dbReference type="OrthoDB" id="7357237at2"/>
<evidence type="ECO:0000313" key="3">
    <source>
        <dbReference type="Proteomes" id="UP000198922"/>
    </source>
</evidence>
<reference evidence="3" key="1">
    <citation type="submission" date="2016-10" db="EMBL/GenBank/DDBJ databases">
        <authorList>
            <person name="Varghese N."/>
            <person name="Submissions S."/>
        </authorList>
    </citation>
    <scope>NUCLEOTIDE SEQUENCE [LARGE SCALE GENOMIC DNA]</scope>
    <source>
        <strain evidence="3">DSM 21424</strain>
    </source>
</reference>
<gene>
    <name evidence="2" type="ORF">SAMN04488567_1902</name>
</gene>